<feature type="compositionally biased region" description="Acidic residues" evidence="2">
    <location>
        <begin position="49"/>
        <end position="58"/>
    </location>
</feature>
<sequence>MAAAPKPANDAFQRSRRANAGNRMRSLLEAAGSDQQAQGDEWYHHEAFAEDAEDEEFGGIDPDDHLAANDEVVSSSSEDEDAQDQDEDAAERALQKEERKQKLKRKHPDLLEQAALKKAKVATAKAAASDAGSMAPPPKPKKKSERVSWLPVEADGPVRASSRNLTLQNKQNVTNSLQQKEANRIRILKMMEASNVRKERDKPQGPITQEERLAEAAKVERQNAKTVSRWEESERQREEEQRARLEALKNRKLDGPFIRYYSGPSIWVPLLTRSCATRGTKSSAQNQELCTITSLPARYRDPATGLVYHDAYAYKCLRRFVDQGTAGWNGPEQAGLLIPGSSSYIADGSKY</sequence>
<feature type="compositionally biased region" description="Low complexity" evidence="2">
    <location>
        <begin position="121"/>
        <end position="131"/>
    </location>
</feature>
<evidence type="ECO:0000313" key="5">
    <source>
        <dbReference type="Proteomes" id="UP000799776"/>
    </source>
</evidence>
<evidence type="ECO:0000256" key="1">
    <source>
        <dbReference type="ARBA" id="ARBA00006832"/>
    </source>
</evidence>
<dbReference type="PANTHER" id="PTHR13275:SF4">
    <property type="entry name" value="VACUOLAR PROTEIN SORTING-ASSOCIATED PROTEIN 72 HOMOLOG"/>
    <property type="match status" value="1"/>
</dbReference>
<protein>
    <submittedName>
        <fullName evidence="4">YL1-domain-containing protein</fullName>
    </submittedName>
</protein>
<dbReference type="Proteomes" id="UP000799776">
    <property type="component" value="Unassembled WGS sequence"/>
</dbReference>
<comment type="caution">
    <text evidence="4">The sequence shown here is derived from an EMBL/GenBank/DDBJ whole genome shotgun (WGS) entry which is preliminary data.</text>
</comment>
<dbReference type="GO" id="GO:0005634">
    <property type="term" value="C:nucleus"/>
    <property type="evidence" value="ECO:0007669"/>
    <property type="project" value="TreeGrafter"/>
</dbReference>
<evidence type="ECO:0000313" key="4">
    <source>
        <dbReference type="EMBL" id="KAF2085209.1"/>
    </source>
</evidence>
<dbReference type="SMART" id="SM00993">
    <property type="entry name" value="YL1_C"/>
    <property type="match status" value="1"/>
</dbReference>
<keyword evidence="5" id="KW-1185">Reference proteome</keyword>
<dbReference type="Pfam" id="PF05764">
    <property type="entry name" value="YL1"/>
    <property type="match status" value="1"/>
</dbReference>
<reference evidence="4" key="1">
    <citation type="journal article" date="2020" name="Stud. Mycol.">
        <title>101 Dothideomycetes genomes: a test case for predicting lifestyles and emergence of pathogens.</title>
        <authorList>
            <person name="Haridas S."/>
            <person name="Albert R."/>
            <person name="Binder M."/>
            <person name="Bloem J."/>
            <person name="Labutti K."/>
            <person name="Salamov A."/>
            <person name="Andreopoulos B."/>
            <person name="Baker S."/>
            <person name="Barry K."/>
            <person name="Bills G."/>
            <person name="Bluhm B."/>
            <person name="Cannon C."/>
            <person name="Castanera R."/>
            <person name="Culley D."/>
            <person name="Daum C."/>
            <person name="Ezra D."/>
            <person name="Gonzalez J."/>
            <person name="Henrissat B."/>
            <person name="Kuo A."/>
            <person name="Liang C."/>
            <person name="Lipzen A."/>
            <person name="Lutzoni F."/>
            <person name="Magnuson J."/>
            <person name="Mondo S."/>
            <person name="Nolan M."/>
            <person name="Ohm R."/>
            <person name="Pangilinan J."/>
            <person name="Park H.-J."/>
            <person name="Ramirez L."/>
            <person name="Alfaro M."/>
            <person name="Sun H."/>
            <person name="Tritt A."/>
            <person name="Yoshinaga Y."/>
            <person name="Zwiers L.-H."/>
            <person name="Turgeon B."/>
            <person name="Goodwin S."/>
            <person name="Spatafora J."/>
            <person name="Crous P."/>
            <person name="Grigoriev I."/>
        </authorList>
    </citation>
    <scope>NUCLEOTIDE SEQUENCE</scope>
    <source>
        <strain evidence="4">CBS 121410</strain>
    </source>
</reference>
<evidence type="ECO:0000259" key="3">
    <source>
        <dbReference type="SMART" id="SM00993"/>
    </source>
</evidence>
<feature type="compositionally biased region" description="Basic and acidic residues" evidence="2">
    <location>
        <begin position="90"/>
        <end position="100"/>
    </location>
</feature>
<dbReference type="PANTHER" id="PTHR13275">
    <property type="entry name" value="YL-1 PROTEIN TRANSCRIPTION FACTOR-LIKE 1"/>
    <property type="match status" value="1"/>
</dbReference>
<feature type="region of interest" description="Disordered" evidence="2">
    <location>
        <begin position="217"/>
        <end position="237"/>
    </location>
</feature>
<dbReference type="InterPro" id="IPR013272">
    <property type="entry name" value="Vps72/YL1_C"/>
</dbReference>
<feature type="compositionally biased region" description="Acidic residues" evidence="2">
    <location>
        <begin position="77"/>
        <end position="89"/>
    </location>
</feature>
<comment type="similarity">
    <text evidence="1">Belongs to the VPS72/YL1 family.</text>
</comment>
<name>A0A9P4HNZ6_9PEZI</name>
<evidence type="ECO:0000256" key="2">
    <source>
        <dbReference type="SAM" id="MobiDB-lite"/>
    </source>
</evidence>
<dbReference type="InterPro" id="IPR046757">
    <property type="entry name" value="YL1_N"/>
</dbReference>
<feature type="region of interest" description="Disordered" evidence="2">
    <location>
        <begin position="1"/>
        <end position="148"/>
    </location>
</feature>
<gene>
    <name evidence="4" type="ORF">K490DRAFT_75265</name>
</gene>
<proteinExistence type="inferred from homology"/>
<feature type="domain" description="Vps72/YL1 C-terminal" evidence="3">
    <location>
        <begin position="288"/>
        <end position="317"/>
    </location>
</feature>
<dbReference type="EMBL" id="ML978732">
    <property type="protein sequence ID" value="KAF2085209.1"/>
    <property type="molecule type" value="Genomic_DNA"/>
</dbReference>
<dbReference type="AlphaFoldDB" id="A0A9P4HNZ6"/>
<dbReference type="OrthoDB" id="3942062at2759"/>
<organism evidence="4 5">
    <name type="scientific">Saccharata proteae CBS 121410</name>
    <dbReference type="NCBI Taxonomy" id="1314787"/>
    <lineage>
        <taxon>Eukaryota</taxon>
        <taxon>Fungi</taxon>
        <taxon>Dikarya</taxon>
        <taxon>Ascomycota</taxon>
        <taxon>Pezizomycotina</taxon>
        <taxon>Dothideomycetes</taxon>
        <taxon>Dothideomycetes incertae sedis</taxon>
        <taxon>Botryosphaeriales</taxon>
        <taxon>Saccharataceae</taxon>
        <taxon>Saccharata</taxon>
    </lineage>
</organism>
<accession>A0A9P4HNZ6</accession>
<dbReference type="Pfam" id="PF08265">
    <property type="entry name" value="YL1_C"/>
    <property type="match status" value="1"/>
</dbReference>